<dbReference type="HAMAP" id="MF_00454">
    <property type="entry name" value="FluC"/>
    <property type="match status" value="1"/>
</dbReference>
<evidence type="ECO:0000256" key="4">
    <source>
        <dbReference type="ARBA" id="ARBA00022989"/>
    </source>
</evidence>
<dbReference type="AlphaFoldDB" id="A0A4R8X1H4"/>
<keyword evidence="12" id="KW-1185">Reference proteome</keyword>
<keyword evidence="4 10" id="KW-1133">Transmembrane helix</keyword>
<evidence type="ECO:0000256" key="9">
    <source>
        <dbReference type="ARBA" id="ARBA00049940"/>
    </source>
</evidence>
<feature type="transmembrane region" description="Helical" evidence="10">
    <location>
        <begin position="34"/>
        <end position="55"/>
    </location>
</feature>
<evidence type="ECO:0000256" key="1">
    <source>
        <dbReference type="ARBA" id="ARBA00004651"/>
    </source>
</evidence>
<evidence type="ECO:0000256" key="7">
    <source>
        <dbReference type="ARBA" id="ARBA00035120"/>
    </source>
</evidence>
<evidence type="ECO:0000256" key="2">
    <source>
        <dbReference type="ARBA" id="ARBA00022475"/>
    </source>
</evidence>
<protein>
    <recommendedName>
        <fullName evidence="10">Fluoride-specific ion channel FluC</fullName>
    </recommendedName>
</protein>
<dbReference type="GO" id="GO:0062054">
    <property type="term" value="F:fluoride channel activity"/>
    <property type="evidence" value="ECO:0007669"/>
    <property type="project" value="UniProtKB-UniRule"/>
</dbReference>
<evidence type="ECO:0000256" key="10">
    <source>
        <dbReference type="HAMAP-Rule" id="MF_00454"/>
    </source>
</evidence>
<comment type="activity regulation">
    <text evidence="10">Na(+) is not transported, but it plays an essential structural role and its presence is essential for fluoride channel function.</text>
</comment>
<keyword evidence="2 10" id="KW-1003">Cell membrane</keyword>
<gene>
    <name evidence="10" type="primary">fluC</name>
    <name evidence="10" type="synonym">crcB</name>
    <name evidence="11" type="ORF">E3O19_02085</name>
</gene>
<dbReference type="RefSeq" id="WP_134564965.1">
    <property type="nucleotide sequence ID" value="NZ_SOFP01000010.1"/>
</dbReference>
<feature type="binding site" evidence="10">
    <location>
        <position position="74"/>
    </location>
    <ligand>
        <name>Na(+)</name>
        <dbReference type="ChEBI" id="CHEBI:29101"/>
        <note>structural</note>
    </ligand>
</feature>
<feature type="transmembrane region" description="Helical" evidence="10">
    <location>
        <begin position="95"/>
        <end position="119"/>
    </location>
</feature>
<evidence type="ECO:0000313" key="11">
    <source>
        <dbReference type="EMBL" id="TFC19770.1"/>
    </source>
</evidence>
<dbReference type="PANTHER" id="PTHR28259:SF1">
    <property type="entry name" value="FLUORIDE EXPORT PROTEIN 1-RELATED"/>
    <property type="match status" value="1"/>
</dbReference>
<keyword evidence="3 10" id="KW-0812">Transmembrane</keyword>
<keyword evidence="10" id="KW-0915">Sodium</keyword>
<dbReference type="Proteomes" id="UP000298412">
    <property type="component" value="Unassembled WGS sequence"/>
</dbReference>
<keyword evidence="10" id="KW-0479">Metal-binding</keyword>
<evidence type="ECO:0000313" key="12">
    <source>
        <dbReference type="Proteomes" id="UP000298412"/>
    </source>
</evidence>
<keyword evidence="10" id="KW-0813">Transport</keyword>
<name>A0A4R8X1H4_9MICO</name>
<accession>A0A4R8X1H4</accession>
<dbReference type="EMBL" id="SOFP01000010">
    <property type="protein sequence ID" value="TFC19770.1"/>
    <property type="molecule type" value="Genomic_DNA"/>
</dbReference>
<dbReference type="GO" id="GO:0046872">
    <property type="term" value="F:metal ion binding"/>
    <property type="evidence" value="ECO:0007669"/>
    <property type="project" value="UniProtKB-KW"/>
</dbReference>
<feature type="binding site" evidence="10">
    <location>
        <position position="77"/>
    </location>
    <ligand>
        <name>Na(+)</name>
        <dbReference type="ChEBI" id="CHEBI:29101"/>
        <note>structural</note>
    </ligand>
</feature>
<comment type="similarity">
    <text evidence="7 10">Belongs to the fluoride channel Fluc/FEX (TC 1.A.43) family.</text>
</comment>
<organism evidence="11 12">
    <name type="scientific">Cryobacterium algoritolerans</name>
    <dbReference type="NCBI Taxonomy" id="1259184"/>
    <lineage>
        <taxon>Bacteria</taxon>
        <taxon>Bacillati</taxon>
        <taxon>Actinomycetota</taxon>
        <taxon>Actinomycetes</taxon>
        <taxon>Micrococcales</taxon>
        <taxon>Microbacteriaceae</taxon>
        <taxon>Cryobacterium</taxon>
    </lineage>
</organism>
<comment type="function">
    <text evidence="9 10">Fluoride-specific ion channel. Important for reducing fluoride concentration in the cell, thus reducing its toxicity.</text>
</comment>
<keyword evidence="6 10" id="KW-0407">Ion channel</keyword>
<keyword evidence="10" id="KW-0406">Ion transport</keyword>
<evidence type="ECO:0000256" key="6">
    <source>
        <dbReference type="ARBA" id="ARBA00023303"/>
    </source>
</evidence>
<evidence type="ECO:0000256" key="5">
    <source>
        <dbReference type="ARBA" id="ARBA00023136"/>
    </source>
</evidence>
<dbReference type="InterPro" id="IPR003691">
    <property type="entry name" value="FluC"/>
</dbReference>
<sequence length="139" mass="13955">MRLAPAVFLGGVVGTALRFGTDQALPHSAGQFPTATLVVNAIGAFVLGWLVAGLWTRPAVPQWLKAALGPGLLGSFTTFSAVMVSLVTLVSADSWALAATYLAATLVLGFPAAGLGLWVGTLLAPRPAGLTATDAGASP</sequence>
<dbReference type="GO" id="GO:0005886">
    <property type="term" value="C:plasma membrane"/>
    <property type="evidence" value="ECO:0007669"/>
    <property type="project" value="UniProtKB-SubCell"/>
</dbReference>
<keyword evidence="5 10" id="KW-0472">Membrane</keyword>
<comment type="subcellular location">
    <subcellularLocation>
        <location evidence="1 10">Cell membrane</location>
        <topology evidence="1 10">Multi-pass membrane protein</topology>
    </subcellularLocation>
</comment>
<dbReference type="Pfam" id="PF02537">
    <property type="entry name" value="CRCB"/>
    <property type="match status" value="1"/>
</dbReference>
<proteinExistence type="inferred from homology"/>
<evidence type="ECO:0000256" key="8">
    <source>
        <dbReference type="ARBA" id="ARBA00035585"/>
    </source>
</evidence>
<dbReference type="GO" id="GO:0140114">
    <property type="term" value="P:cellular detoxification of fluoride"/>
    <property type="evidence" value="ECO:0007669"/>
    <property type="project" value="UniProtKB-UniRule"/>
</dbReference>
<comment type="catalytic activity">
    <reaction evidence="8">
        <text>fluoride(in) = fluoride(out)</text>
        <dbReference type="Rhea" id="RHEA:76159"/>
        <dbReference type="ChEBI" id="CHEBI:17051"/>
    </reaction>
    <physiologicalReaction direction="left-to-right" evidence="8">
        <dbReference type="Rhea" id="RHEA:76160"/>
    </physiologicalReaction>
</comment>
<reference evidence="11 12" key="1">
    <citation type="submission" date="2019-03" db="EMBL/GenBank/DDBJ databases">
        <title>Genomics of glacier-inhabiting Cryobacterium strains.</title>
        <authorList>
            <person name="Liu Q."/>
            <person name="Xin Y.-H."/>
        </authorList>
    </citation>
    <scope>NUCLEOTIDE SEQUENCE [LARGE SCALE GENOMIC DNA]</scope>
    <source>
        <strain evidence="11 12">MDT1-3</strain>
    </source>
</reference>
<dbReference type="OrthoDB" id="4408652at2"/>
<comment type="caution">
    <text evidence="11">The sequence shown here is derived from an EMBL/GenBank/DDBJ whole genome shotgun (WGS) entry which is preliminary data.</text>
</comment>
<evidence type="ECO:0000256" key="3">
    <source>
        <dbReference type="ARBA" id="ARBA00022692"/>
    </source>
</evidence>
<feature type="transmembrane region" description="Helical" evidence="10">
    <location>
        <begin position="67"/>
        <end position="89"/>
    </location>
</feature>
<dbReference type="PANTHER" id="PTHR28259">
    <property type="entry name" value="FLUORIDE EXPORT PROTEIN 1-RELATED"/>
    <property type="match status" value="1"/>
</dbReference>